<feature type="chain" id="PRO_5004168426" evidence="2">
    <location>
        <begin position="24"/>
        <end position="180"/>
    </location>
</feature>
<accession>Q0ATI4</accession>
<dbReference type="InterPro" id="IPR005653">
    <property type="entry name" value="OstA-like_N"/>
</dbReference>
<dbReference type="GO" id="GO:0030288">
    <property type="term" value="C:outer membrane-bounded periplasmic space"/>
    <property type="evidence" value="ECO:0007669"/>
    <property type="project" value="TreeGrafter"/>
</dbReference>
<feature type="signal peptide" evidence="2">
    <location>
        <begin position="1"/>
        <end position="23"/>
    </location>
</feature>
<reference evidence="4 5" key="1">
    <citation type="submission" date="2006-08" db="EMBL/GenBank/DDBJ databases">
        <title>Complete sequence of Maricaulis maris MCS10.</title>
        <authorList>
            <consortium name="US DOE Joint Genome Institute"/>
            <person name="Copeland A."/>
            <person name="Lucas S."/>
            <person name="Lapidus A."/>
            <person name="Barry K."/>
            <person name="Detter J.C."/>
            <person name="Glavina del Rio T."/>
            <person name="Hammon N."/>
            <person name="Israni S."/>
            <person name="Dalin E."/>
            <person name="Tice H."/>
            <person name="Pitluck S."/>
            <person name="Saunders E."/>
            <person name="Brettin T."/>
            <person name="Bruce D."/>
            <person name="Han C."/>
            <person name="Tapia R."/>
            <person name="Gilna P."/>
            <person name="Schmutz J."/>
            <person name="Larimer F."/>
            <person name="Land M."/>
            <person name="Hauser L."/>
            <person name="Kyrpides N."/>
            <person name="Mikhailova N."/>
            <person name="Viollier P."/>
            <person name="Stephens C."/>
            <person name="Richardson P."/>
        </authorList>
    </citation>
    <scope>NUCLEOTIDE SEQUENCE [LARGE SCALE GENOMIC DNA]</scope>
    <source>
        <strain evidence="4 5">MCS10</strain>
    </source>
</reference>
<sequence length="180" mass="19164" precursor="true">MRLLAISLFGMAAAALPTTAASAQIGNSSLPLDIEAETFEVLDAERHIVWLGNVHVVQGDSSLQADRMDVYYTGEGPGGGWGDIDRIVATDNVFYITPAQRARGDRGVYELAEEVITLTGDVVITQGDNVITTTRFVNNLTTGNSNFGEAGTGERVRMVLQPARSTDTTESSEAAETPEG</sequence>
<dbReference type="GO" id="GO:0017089">
    <property type="term" value="F:glycolipid transfer activity"/>
    <property type="evidence" value="ECO:0007669"/>
    <property type="project" value="TreeGrafter"/>
</dbReference>
<proteinExistence type="predicted"/>
<organism evidence="4 5">
    <name type="scientific">Maricaulis maris (strain MCS10)</name>
    <name type="common">Caulobacter maris</name>
    <dbReference type="NCBI Taxonomy" id="394221"/>
    <lineage>
        <taxon>Bacteria</taxon>
        <taxon>Pseudomonadati</taxon>
        <taxon>Pseudomonadota</taxon>
        <taxon>Alphaproteobacteria</taxon>
        <taxon>Maricaulales</taxon>
        <taxon>Maricaulaceae</taxon>
        <taxon>Maricaulis</taxon>
    </lineage>
</organism>
<keyword evidence="5" id="KW-1185">Reference proteome</keyword>
<dbReference type="GO" id="GO:0009279">
    <property type="term" value="C:cell outer membrane"/>
    <property type="evidence" value="ECO:0007669"/>
    <property type="project" value="TreeGrafter"/>
</dbReference>
<feature type="domain" description="Organic solvent tolerance-like N-terminal" evidence="3">
    <location>
        <begin position="33"/>
        <end position="142"/>
    </location>
</feature>
<evidence type="ECO:0000256" key="2">
    <source>
        <dbReference type="SAM" id="SignalP"/>
    </source>
</evidence>
<dbReference type="Gene3D" id="2.60.450.10">
    <property type="entry name" value="Lipopolysaccharide (LPS) transport protein A like domain"/>
    <property type="match status" value="1"/>
</dbReference>
<dbReference type="AlphaFoldDB" id="Q0ATI4"/>
<dbReference type="GO" id="GO:0015920">
    <property type="term" value="P:lipopolysaccharide transport"/>
    <property type="evidence" value="ECO:0007669"/>
    <property type="project" value="TreeGrafter"/>
</dbReference>
<dbReference type="PANTHER" id="PTHR36504:SF1">
    <property type="entry name" value="LIPOPOLYSACCHARIDE EXPORT SYSTEM PROTEIN LPTA"/>
    <property type="match status" value="1"/>
</dbReference>
<dbReference type="EMBL" id="CP000449">
    <property type="protein sequence ID" value="ABI64403.1"/>
    <property type="molecule type" value="Genomic_DNA"/>
</dbReference>
<keyword evidence="1 2" id="KW-0732">Signal</keyword>
<evidence type="ECO:0000313" key="4">
    <source>
        <dbReference type="EMBL" id="ABI64403.1"/>
    </source>
</evidence>
<dbReference type="InterPro" id="IPR052037">
    <property type="entry name" value="LPS_export_LptA"/>
</dbReference>
<protein>
    <submittedName>
        <fullName evidence="4">OstA family protein</fullName>
    </submittedName>
</protein>
<dbReference type="Pfam" id="PF03968">
    <property type="entry name" value="LptD_N"/>
    <property type="match status" value="1"/>
</dbReference>
<evidence type="ECO:0000256" key="1">
    <source>
        <dbReference type="ARBA" id="ARBA00022729"/>
    </source>
</evidence>
<dbReference type="STRING" id="394221.Mmar10_0107"/>
<dbReference type="Proteomes" id="UP000001964">
    <property type="component" value="Chromosome"/>
</dbReference>
<dbReference type="KEGG" id="mmr:Mmar10_0107"/>
<dbReference type="RefSeq" id="WP_011642050.1">
    <property type="nucleotide sequence ID" value="NC_008347.1"/>
</dbReference>
<dbReference type="HOGENOM" id="CLU_095993_0_2_5"/>
<evidence type="ECO:0000313" key="5">
    <source>
        <dbReference type="Proteomes" id="UP000001964"/>
    </source>
</evidence>
<dbReference type="OrthoDB" id="7171889at2"/>
<evidence type="ECO:0000259" key="3">
    <source>
        <dbReference type="Pfam" id="PF03968"/>
    </source>
</evidence>
<gene>
    <name evidence="4" type="ordered locus">Mmar10_0107</name>
</gene>
<name>Q0ATI4_MARMM</name>
<dbReference type="eggNOG" id="COG1934">
    <property type="taxonomic scope" value="Bacteria"/>
</dbReference>
<dbReference type="PANTHER" id="PTHR36504">
    <property type="entry name" value="LIPOPOLYSACCHARIDE EXPORT SYSTEM PROTEIN LPTA"/>
    <property type="match status" value="1"/>
</dbReference>